<organism evidence="3">
    <name type="scientific">Manihot esculenta</name>
    <name type="common">Cassava</name>
    <name type="synonym">Jatropha manihot</name>
    <dbReference type="NCBI Taxonomy" id="3983"/>
    <lineage>
        <taxon>Eukaryota</taxon>
        <taxon>Viridiplantae</taxon>
        <taxon>Streptophyta</taxon>
        <taxon>Embryophyta</taxon>
        <taxon>Tracheophyta</taxon>
        <taxon>Spermatophyta</taxon>
        <taxon>Magnoliopsida</taxon>
        <taxon>eudicotyledons</taxon>
        <taxon>Gunneridae</taxon>
        <taxon>Pentapetalae</taxon>
        <taxon>rosids</taxon>
        <taxon>fabids</taxon>
        <taxon>Malpighiales</taxon>
        <taxon>Euphorbiaceae</taxon>
        <taxon>Crotonoideae</taxon>
        <taxon>Manihoteae</taxon>
        <taxon>Manihot</taxon>
    </lineage>
</organism>
<name>A0A2C9VCZ1_MANES</name>
<dbReference type="InterPro" id="IPR057939">
    <property type="entry name" value="TRF2_HOY1_PH"/>
</dbReference>
<accession>A0A2C9VCZ1</accession>
<evidence type="ECO:0000259" key="2">
    <source>
        <dbReference type="Pfam" id="PF24818"/>
    </source>
</evidence>
<sequence length="525" mass="59459">MARELAGPSKSYPWSSNGDRNDNGGFSLAGEFQNQLQYEFVHQENVHNCSFFLPQCHEAANKRIMDTRKENSEQSLSSSSSSPLQEQLAGVLLKLPPFGLKLNLAPNFLDSLEKMLNHYSSAAKKYDFGSQPMSEKLKASSFPVFLLKIGNWERRSTNEGDLVAKCYYAKKRLVWEILERRLKSKIEIQWNDIIAMRAIIRENQPGILEIELNQPPTFHEETDPQPRKHTMWKPTSDFTGGEASKCRRHQLMFPPGSLDKHYEKLIHCDRRFYELCQKPFPSLRSPCFESNIYRYTNFTLDNHMDRPNANHGLQFNHGTPSPQVAVQHVPSNYHACQPSFQGTPSPISVMEFSHSNEIIKRLHDNPRMALWGEGTSNNLAAAPIVVPFNQVDSVVSFQNYSNPLPYYGQGGNPNNHVNQMLSNVNHPLFSDTMVEGYNETNQMASVDSLNGLVNLFQEGSSQQTFYGQGMVTGNNGLGLDYSVNPSMQNFGGQVFQQPDSSIPSQVHPSMQNFGPFNNDINQFKH</sequence>
<evidence type="ECO:0000313" key="3">
    <source>
        <dbReference type="EMBL" id="OAY42391.1"/>
    </source>
</evidence>
<dbReference type="AlphaFoldDB" id="A0A2C9VCZ1"/>
<reference evidence="3" key="1">
    <citation type="submission" date="2016-02" db="EMBL/GenBank/DDBJ databases">
        <title>WGS assembly of Manihot esculenta.</title>
        <authorList>
            <person name="Bredeson J.V."/>
            <person name="Prochnik S.E."/>
            <person name="Lyons J.B."/>
            <person name="Schmutz J."/>
            <person name="Grimwood J."/>
            <person name="Vrebalov J."/>
            <person name="Bart R.S."/>
            <person name="Amuge T."/>
            <person name="Ferguson M.E."/>
            <person name="Green R."/>
            <person name="Putnam N."/>
            <person name="Stites J."/>
            <person name="Rounsley S."/>
            <person name="Rokhsar D.S."/>
        </authorList>
    </citation>
    <scope>NUCLEOTIDE SEQUENCE [LARGE SCALE GENOMIC DNA]</scope>
    <source>
        <tissue evidence="3">Leaf</tissue>
    </source>
</reference>
<dbReference type="OMA" id="CHEAANK"/>
<dbReference type="PANTHER" id="PTHR33494">
    <property type="entry name" value="OS02G0793800 PROTEIN"/>
    <property type="match status" value="1"/>
</dbReference>
<proteinExistence type="predicted"/>
<evidence type="ECO:0000256" key="1">
    <source>
        <dbReference type="SAM" id="MobiDB-lite"/>
    </source>
</evidence>
<protein>
    <recommendedName>
        <fullName evidence="2">TRF2/HOY1 PH-like domain-containing protein</fullName>
    </recommendedName>
</protein>
<dbReference type="EMBL" id="CM004395">
    <property type="protein sequence ID" value="OAY42391.1"/>
    <property type="molecule type" value="Genomic_DNA"/>
</dbReference>
<feature type="domain" description="TRF2/HOY1 PH-like" evidence="2">
    <location>
        <begin position="142"/>
        <end position="258"/>
    </location>
</feature>
<dbReference type="PANTHER" id="PTHR33494:SF5">
    <property type="entry name" value="F10A16.6 PROTEIN"/>
    <property type="match status" value="1"/>
</dbReference>
<feature type="region of interest" description="Disordered" evidence="1">
    <location>
        <begin position="219"/>
        <end position="241"/>
    </location>
</feature>
<dbReference type="Pfam" id="PF24818">
    <property type="entry name" value="PH_TRF2_HOY1"/>
    <property type="match status" value="1"/>
</dbReference>
<gene>
    <name evidence="3" type="ORF">MANES_09G176500</name>
</gene>